<dbReference type="EMBL" id="JASCZI010181343">
    <property type="protein sequence ID" value="MED6182222.1"/>
    <property type="molecule type" value="Genomic_DNA"/>
</dbReference>
<feature type="compositionally biased region" description="Polar residues" evidence="1">
    <location>
        <begin position="63"/>
        <end position="78"/>
    </location>
</feature>
<keyword evidence="3" id="KW-1185">Reference proteome</keyword>
<feature type="compositionally biased region" description="Polar residues" evidence="1">
    <location>
        <begin position="98"/>
        <end position="115"/>
    </location>
</feature>
<evidence type="ECO:0000313" key="3">
    <source>
        <dbReference type="Proteomes" id="UP001341840"/>
    </source>
</evidence>
<feature type="region of interest" description="Disordered" evidence="1">
    <location>
        <begin position="63"/>
        <end position="132"/>
    </location>
</feature>
<comment type="caution">
    <text evidence="2">The sequence shown here is derived from an EMBL/GenBank/DDBJ whole genome shotgun (WGS) entry which is preliminary data.</text>
</comment>
<sequence length="132" mass="14787">MWFNSSHWLRLFKKPKFFNGDAAVVQWHGGNHYEENEEEEIERSKTHKKFSATMRTSWANSTINSATRSSNTHGQSNRAAYIPPHLRNRQSEPPVPLNSATAMQVHTSGELSTAGSIGAEDGAAARGHRSRR</sequence>
<accession>A0ABU6W8Y5</accession>
<reference evidence="2 3" key="1">
    <citation type="journal article" date="2023" name="Plants (Basel)">
        <title>Bridging the Gap: Combining Genomics and Transcriptomics Approaches to Understand Stylosanthes scabra, an Orphan Legume from the Brazilian Caatinga.</title>
        <authorList>
            <person name="Ferreira-Neto J.R.C."/>
            <person name="da Silva M.D."/>
            <person name="Binneck E."/>
            <person name="de Melo N.F."/>
            <person name="da Silva R.H."/>
            <person name="de Melo A.L.T.M."/>
            <person name="Pandolfi V."/>
            <person name="Bustamante F.O."/>
            <person name="Brasileiro-Vidal A.C."/>
            <person name="Benko-Iseppon A.M."/>
        </authorList>
    </citation>
    <scope>NUCLEOTIDE SEQUENCE [LARGE SCALE GENOMIC DNA]</scope>
    <source>
        <tissue evidence="2">Leaves</tissue>
    </source>
</reference>
<evidence type="ECO:0000313" key="2">
    <source>
        <dbReference type="EMBL" id="MED6182222.1"/>
    </source>
</evidence>
<evidence type="ECO:0000256" key="1">
    <source>
        <dbReference type="SAM" id="MobiDB-lite"/>
    </source>
</evidence>
<name>A0ABU6W8Y5_9FABA</name>
<dbReference type="Proteomes" id="UP001341840">
    <property type="component" value="Unassembled WGS sequence"/>
</dbReference>
<proteinExistence type="predicted"/>
<organism evidence="2 3">
    <name type="scientific">Stylosanthes scabra</name>
    <dbReference type="NCBI Taxonomy" id="79078"/>
    <lineage>
        <taxon>Eukaryota</taxon>
        <taxon>Viridiplantae</taxon>
        <taxon>Streptophyta</taxon>
        <taxon>Embryophyta</taxon>
        <taxon>Tracheophyta</taxon>
        <taxon>Spermatophyta</taxon>
        <taxon>Magnoliopsida</taxon>
        <taxon>eudicotyledons</taxon>
        <taxon>Gunneridae</taxon>
        <taxon>Pentapetalae</taxon>
        <taxon>rosids</taxon>
        <taxon>fabids</taxon>
        <taxon>Fabales</taxon>
        <taxon>Fabaceae</taxon>
        <taxon>Papilionoideae</taxon>
        <taxon>50 kb inversion clade</taxon>
        <taxon>dalbergioids sensu lato</taxon>
        <taxon>Dalbergieae</taxon>
        <taxon>Pterocarpus clade</taxon>
        <taxon>Stylosanthes</taxon>
    </lineage>
</organism>
<protein>
    <submittedName>
        <fullName evidence="2">Uncharacterized protein</fullName>
    </submittedName>
</protein>
<gene>
    <name evidence="2" type="ORF">PIB30_026614</name>
</gene>